<keyword evidence="16" id="KW-0449">Lipoprotein</keyword>
<evidence type="ECO:0000313" key="25">
    <source>
        <dbReference type="Proteomes" id="UP001159641"/>
    </source>
</evidence>
<comment type="subcellular location">
    <subcellularLocation>
        <location evidence="3">Cytoplasm</location>
        <location evidence="3">Cytosol</location>
    </subcellularLocation>
    <subcellularLocation>
        <location evidence="4">Cytoplasmic vesicle</location>
    </subcellularLocation>
    <subcellularLocation>
        <location evidence="2">Golgi apparatus membrane</location>
        <topology evidence="2">Peripheral membrane protein</topology>
        <orientation evidence="2">Cytoplasmic side</orientation>
    </subcellularLocation>
    <subcellularLocation>
        <location evidence="19">Presynaptic cell membrane</location>
        <topology evidence="19">Lipid-anchor</topology>
    </subcellularLocation>
</comment>
<evidence type="ECO:0000256" key="12">
    <source>
        <dbReference type="ARBA" id="ARBA00023034"/>
    </source>
</evidence>
<comment type="subunit">
    <text evidence="6">Homodimer.</text>
</comment>
<keyword evidence="8" id="KW-0472">Membrane</keyword>
<evidence type="ECO:0000256" key="22">
    <source>
        <dbReference type="ARBA" id="ARBA00043203"/>
    </source>
</evidence>
<evidence type="ECO:0000256" key="4">
    <source>
        <dbReference type="ARBA" id="ARBA00004541"/>
    </source>
</evidence>
<keyword evidence="9" id="KW-0210">Decarboxylase</keyword>
<evidence type="ECO:0000256" key="6">
    <source>
        <dbReference type="ARBA" id="ARBA00011738"/>
    </source>
</evidence>
<dbReference type="AlphaFoldDB" id="A0AB34HCU7"/>
<dbReference type="GO" id="GO:0000139">
    <property type="term" value="C:Golgi membrane"/>
    <property type="evidence" value="ECO:0007669"/>
    <property type="project" value="UniProtKB-SubCell"/>
</dbReference>
<gene>
    <name evidence="24" type="ORF">J1605_005066</name>
</gene>
<evidence type="ECO:0000256" key="1">
    <source>
        <dbReference type="ARBA" id="ARBA00001933"/>
    </source>
</evidence>
<accession>A0AB34HCU7</accession>
<evidence type="ECO:0000256" key="14">
    <source>
        <dbReference type="ARBA" id="ARBA00023239"/>
    </source>
</evidence>
<evidence type="ECO:0000256" key="23">
    <source>
        <dbReference type="RuleBase" id="RU000382"/>
    </source>
</evidence>
<sequence length="82" mass="9064">MCDFSMRSYCLGFTKYPDVISEQIAIVRPVSPKLSKAEKGFVPFLVSATAGTTVYGAFDPLLAVADICKKYKIWMHVDVSIP</sequence>
<dbReference type="Gene3D" id="3.40.640.10">
    <property type="entry name" value="Type I PLP-dependent aspartate aminotransferase-like (Major domain)"/>
    <property type="match status" value="1"/>
</dbReference>
<evidence type="ECO:0000256" key="15">
    <source>
        <dbReference type="ARBA" id="ARBA00023273"/>
    </source>
</evidence>
<evidence type="ECO:0000256" key="10">
    <source>
        <dbReference type="ARBA" id="ARBA00022898"/>
    </source>
</evidence>
<proteinExistence type="inferred from homology"/>
<protein>
    <recommendedName>
        <fullName evidence="20">Glutamate decarboxylase 2</fullName>
        <ecNumber evidence="7">4.1.1.15</ecNumber>
    </recommendedName>
    <alternativeName>
        <fullName evidence="22">65 kDa glutamic acid decarboxylase</fullName>
    </alternativeName>
    <alternativeName>
        <fullName evidence="21">Glutamate decarboxylase 65 kDa isoform</fullName>
    </alternativeName>
</protein>
<dbReference type="GO" id="GO:0030170">
    <property type="term" value="F:pyridoxal phosphate binding"/>
    <property type="evidence" value="ECO:0007669"/>
    <property type="project" value="InterPro"/>
</dbReference>
<dbReference type="InterPro" id="IPR015421">
    <property type="entry name" value="PyrdxlP-dep_Trfase_major"/>
</dbReference>
<evidence type="ECO:0000256" key="7">
    <source>
        <dbReference type="ARBA" id="ARBA00012421"/>
    </source>
</evidence>
<evidence type="ECO:0000256" key="13">
    <source>
        <dbReference type="ARBA" id="ARBA00023139"/>
    </source>
</evidence>
<dbReference type="GO" id="GO:0009449">
    <property type="term" value="P:gamma-aminobutyric acid biosynthetic process"/>
    <property type="evidence" value="ECO:0007669"/>
    <property type="project" value="TreeGrafter"/>
</dbReference>
<evidence type="ECO:0000256" key="11">
    <source>
        <dbReference type="ARBA" id="ARBA00023018"/>
    </source>
</evidence>
<keyword evidence="25" id="KW-1185">Reference proteome</keyword>
<evidence type="ECO:0000256" key="18">
    <source>
        <dbReference type="ARBA" id="ARBA00037048"/>
    </source>
</evidence>
<keyword evidence="11" id="KW-0770">Synapse</keyword>
<name>A0AB34HCU7_ESCRO</name>
<comment type="caution">
    <text evidence="24">The sequence shown here is derived from an EMBL/GenBank/DDBJ whole genome shotgun (WGS) entry which is preliminary data.</text>
</comment>
<dbReference type="GO" id="GO:0004351">
    <property type="term" value="F:glutamate decarboxylase activity"/>
    <property type="evidence" value="ECO:0007669"/>
    <property type="project" value="UniProtKB-EC"/>
</dbReference>
<evidence type="ECO:0000256" key="2">
    <source>
        <dbReference type="ARBA" id="ARBA00004255"/>
    </source>
</evidence>
<dbReference type="PANTHER" id="PTHR45677">
    <property type="entry name" value="GLUTAMATE DECARBOXYLASE-RELATED"/>
    <property type="match status" value="1"/>
</dbReference>
<keyword evidence="12" id="KW-0333">Golgi apparatus</keyword>
<dbReference type="InterPro" id="IPR015424">
    <property type="entry name" value="PyrdxlP-dep_Trfase"/>
</dbReference>
<evidence type="ECO:0000256" key="8">
    <source>
        <dbReference type="ARBA" id="ARBA00022475"/>
    </source>
</evidence>
<evidence type="ECO:0000256" key="21">
    <source>
        <dbReference type="ARBA" id="ARBA00041381"/>
    </source>
</evidence>
<dbReference type="EMBL" id="JAIQCJ010001564">
    <property type="protein sequence ID" value="KAJ8788770.1"/>
    <property type="molecule type" value="Genomic_DNA"/>
</dbReference>
<evidence type="ECO:0000256" key="5">
    <source>
        <dbReference type="ARBA" id="ARBA00009533"/>
    </source>
</evidence>
<evidence type="ECO:0000256" key="9">
    <source>
        <dbReference type="ARBA" id="ARBA00022793"/>
    </source>
</evidence>
<dbReference type="Pfam" id="PF00282">
    <property type="entry name" value="Pyridoxal_deC"/>
    <property type="match status" value="1"/>
</dbReference>
<evidence type="ECO:0000256" key="17">
    <source>
        <dbReference type="ARBA" id="ARBA00023329"/>
    </source>
</evidence>
<dbReference type="SUPFAM" id="SSF53383">
    <property type="entry name" value="PLP-dependent transferases"/>
    <property type="match status" value="1"/>
</dbReference>
<dbReference type="PANTHER" id="PTHR45677:SF11">
    <property type="entry name" value="GLUTAMATE DECARBOXYLASE 2"/>
    <property type="match status" value="1"/>
</dbReference>
<dbReference type="GO" id="GO:0031410">
    <property type="term" value="C:cytoplasmic vesicle"/>
    <property type="evidence" value="ECO:0007669"/>
    <property type="project" value="UniProtKB-SubCell"/>
</dbReference>
<dbReference type="GO" id="GO:0042734">
    <property type="term" value="C:presynaptic membrane"/>
    <property type="evidence" value="ECO:0007669"/>
    <property type="project" value="UniProtKB-SubCell"/>
</dbReference>
<keyword evidence="17" id="KW-0968">Cytoplasmic vesicle</keyword>
<evidence type="ECO:0000256" key="20">
    <source>
        <dbReference type="ARBA" id="ARBA00040577"/>
    </source>
</evidence>
<keyword evidence="8" id="KW-1003">Cell membrane</keyword>
<comment type="cofactor">
    <cofactor evidence="1 23">
        <name>pyridoxal 5'-phosphate</name>
        <dbReference type="ChEBI" id="CHEBI:597326"/>
    </cofactor>
</comment>
<reference evidence="24 25" key="1">
    <citation type="submission" date="2022-11" db="EMBL/GenBank/DDBJ databases">
        <title>Whole genome sequence of Eschrichtius robustus ER-17-0199.</title>
        <authorList>
            <person name="Bruniche-Olsen A."/>
            <person name="Black A.N."/>
            <person name="Fields C.J."/>
            <person name="Walden K."/>
            <person name="Dewoody J.A."/>
        </authorList>
    </citation>
    <scope>NUCLEOTIDE SEQUENCE [LARGE SCALE GENOMIC DNA]</scope>
    <source>
        <strain evidence="24">ER-17-0199</strain>
        <tissue evidence="24">Blubber</tissue>
    </source>
</reference>
<comment type="function">
    <text evidence="18">Catalyzes the production of GABA.</text>
</comment>
<evidence type="ECO:0000256" key="19">
    <source>
        <dbReference type="ARBA" id="ARBA00037840"/>
    </source>
</evidence>
<keyword evidence="10 23" id="KW-0663">Pyridoxal phosphate</keyword>
<keyword evidence="13" id="KW-0564">Palmitate</keyword>
<dbReference type="GO" id="GO:0005829">
    <property type="term" value="C:cytosol"/>
    <property type="evidence" value="ECO:0007669"/>
    <property type="project" value="UniProtKB-SubCell"/>
</dbReference>
<evidence type="ECO:0000313" key="24">
    <source>
        <dbReference type="EMBL" id="KAJ8788770.1"/>
    </source>
</evidence>
<organism evidence="24 25">
    <name type="scientific">Eschrichtius robustus</name>
    <name type="common">California gray whale</name>
    <name type="synonym">Eschrichtius gibbosus</name>
    <dbReference type="NCBI Taxonomy" id="9764"/>
    <lineage>
        <taxon>Eukaryota</taxon>
        <taxon>Metazoa</taxon>
        <taxon>Chordata</taxon>
        <taxon>Craniata</taxon>
        <taxon>Vertebrata</taxon>
        <taxon>Euteleostomi</taxon>
        <taxon>Mammalia</taxon>
        <taxon>Eutheria</taxon>
        <taxon>Laurasiatheria</taxon>
        <taxon>Artiodactyla</taxon>
        <taxon>Whippomorpha</taxon>
        <taxon>Cetacea</taxon>
        <taxon>Mysticeti</taxon>
        <taxon>Eschrichtiidae</taxon>
        <taxon>Eschrichtius</taxon>
    </lineage>
</organism>
<comment type="similarity">
    <text evidence="5 23">Belongs to the group II decarboxylase family.</text>
</comment>
<dbReference type="InterPro" id="IPR002129">
    <property type="entry name" value="PyrdxlP-dep_de-COase"/>
</dbReference>
<keyword evidence="15" id="KW-0966">Cell projection</keyword>
<keyword evidence="14 23" id="KW-0456">Lyase</keyword>
<dbReference type="Proteomes" id="UP001159641">
    <property type="component" value="Unassembled WGS sequence"/>
</dbReference>
<evidence type="ECO:0000256" key="3">
    <source>
        <dbReference type="ARBA" id="ARBA00004514"/>
    </source>
</evidence>
<dbReference type="EC" id="4.1.1.15" evidence="7"/>
<evidence type="ECO:0000256" key="16">
    <source>
        <dbReference type="ARBA" id="ARBA00023288"/>
    </source>
</evidence>
<dbReference type="GO" id="GO:0006540">
    <property type="term" value="P:gamma-aminobutyrate shunt"/>
    <property type="evidence" value="ECO:0007669"/>
    <property type="project" value="TreeGrafter"/>
</dbReference>